<dbReference type="Pfam" id="PF04082">
    <property type="entry name" value="Fungal_trans"/>
    <property type="match status" value="1"/>
</dbReference>
<evidence type="ECO:0000256" key="3">
    <source>
        <dbReference type="ARBA" id="ARBA00023125"/>
    </source>
</evidence>
<sequence>KVPIPRATKTWGRSQGRRTTRACEPCRQRKAKCDGTKPTCTRCSNLRLHCKYSLIKRIREQRQLGVLRRKVAEYERLLKDIERRSKEDIAGAIQETLSDSPLTDVSDDIERDRSLTISETTRLPQEINQDTETMRSGRLPEVPEVWWMRWLGDEAGQQRSDRSADDSRTETPITLLSWSGKIVHLPLFAHVGPYFLPKKDVADRYFSTYMDYVHPALMILHRETFTAQYHRAWFVRPPRRWLAVLNLVFAIGCCYNRFITNKGSGGDGSLNDLIFLNRACRLSLNENIFLEPTDLQQVQIETLAALYLVISGQTDRASTMASLALRSALTLGINIWPEDRRLQYGSKEARNRLWWSVYLLDHLIISMNGRVSSIGGGFNTTLLPIPYDENHSRPEVAHVGNPTPHMTWLKMTLFQTDEERRTSADGLATCEPSASVIFHCEVDLATITHNILNAVSSSQAPLEHPSCQNFRIINLSLSLDSWHAKLPQFCRFSESPQSDRLRLNGEPAQFFCGKVRLALGYYTSRIILYLPYFAMKTSSMNTAAAINLITNNGDPVPSNNARSPSIRNACSARLLDGIVLTCLRSACSVVDIFPSSPDIKWVTIYTPLWSVRHYLMQATTVLLLGILYMNRSSALDSDRVSDSLIGGGVFDDGISRTRLLGLIHKAFQWLYTLSQLNPANKLAFGSYNTLTRRIVPALAFNT</sequence>
<dbReference type="CDD" id="cd00067">
    <property type="entry name" value="GAL4"/>
    <property type="match status" value="1"/>
</dbReference>
<dbReference type="Gene3D" id="4.10.240.10">
    <property type="entry name" value="Zn(2)-C6 fungal-type DNA-binding domain"/>
    <property type="match status" value="1"/>
</dbReference>
<dbReference type="PANTHER" id="PTHR47654">
    <property type="entry name" value="ZN(II)2CYS6 TRANSCRIPTION FACTOR (EUROFUNG)-RELATED"/>
    <property type="match status" value="1"/>
</dbReference>
<evidence type="ECO:0000313" key="7">
    <source>
        <dbReference type="EMBL" id="RDK36438.1"/>
    </source>
</evidence>
<dbReference type="AlphaFoldDB" id="A0A370P3K1"/>
<dbReference type="InterPro" id="IPR007219">
    <property type="entry name" value="XnlR_reg_dom"/>
</dbReference>
<keyword evidence="1" id="KW-0479">Metal-binding</keyword>
<proteinExistence type="predicted"/>
<dbReference type="GO" id="GO:0008270">
    <property type="term" value="F:zinc ion binding"/>
    <property type="evidence" value="ECO:0007669"/>
    <property type="project" value="InterPro"/>
</dbReference>
<dbReference type="EMBL" id="KZ851882">
    <property type="protein sequence ID" value="RDK36438.1"/>
    <property type="molecule type" value="Genomic_DNA"/>
</dbReference>
<accession>A0A370P3K1</accession>
<reference evidence="7 8" key="1">
    <citation type="submission" date="2018-07" db="EMBL/GenBank/DDBJ databases">
        <title>Section-level genome sequencing of Aspergillus section Nigri to investigate inter- and intra-species variation.</title>
        <authorList>
            <consortium name="DOE Joint Genome Institute"/>
            <person name="Vesth T.C."/>
            <person name="Nybo J.L."/>
            <person name="Theobald S."/>
            <person name="Frisvad J.C."/>
            <person name="Larsen T.O."/>
            <person name="Nielsen K.F."/>
            <person name="Hoof J.B."/>
            <person name="Brandl J."/>
            <person name="Salamov A."/>
            <person name="Riley R."/>
            <person name="Gladden J.M."/>
            <person name="Phatale P."/>
            <person name="Nielsen M.T."/>
            <person name="Lyhne E.K."/>
            <person name="Kogle M.E."/>
            <person name="Strasser K."/>
            <person name="McDonnell E."/>
            <person name="Barry K."/>
            <person name="Clum A."/>
            <person name="Chen C."/>
            <person name="Nolan M."/>
            <person name="Sandor L."/>
            <person name="Kuo A."/>
            <person name="Lipzen A."/>
            <person name="Hainaut M."/>
            <person name="Drula E."/>
            <person name="Tsang A."/>
            <person name="Magnuson J.K."/>
            <person name="Henrissat B."/>
            <person name="Wiebenga A."/>
            <person name="Simmons B.A."/>
            <person name="Makela M.R."/>
            <person name="De vries R.P."/>
            <person name="Grigoriev I.V."/>
            <person name="Mortensen U.H."/>
            <person name="Baker S.E."/>
            <person name="Andersen M.R."/>
        </authorList>
    </citation>
    <scope>NUCLEOTIDE SEQUENCE [LARGE SCALE GENOMIC DNA]</scope>
    <source>
        <strain evidence="7 8">ATCC 13157</strain>
    </source>
</reference>
<keyword evidence="5" id="KW-0539">Nucleus</keyword>
<feature type="non-terminal residue" evidence="7">
    <location>
        <position position="1"/>
    </location>
</feature>
<dbReference type="Proteomes" id="UP000254937">
    <property type="component" value="Unassembled WGS sequence"/>
</dbReference>
<name>A0A370P3K1_ASPPH</name>
<evidence type="ECO:0000259" key="6">
    <source>
        <dbReference type="PROSITE" id="PS50048"/>
    </source>
</evidence>
<gene>
    <name evidence="7" type="ORF">M752DRAFT_226368</name>
</gene>
<organism evidence="7 8">
    <name type="scientific">Aspergillus phoenicis ATCC 13157</name>
    <dbReference type="NCBI Taxonomy" id="1353007"/>
    <lineage>
        <taxon>Eukaryota</taxon>
        <taxon>Fungi</taxon>
        <taxon>Dikarya</taxon>
        <taxon>Ascomycota</taxon>
        <taxon>Pezizomycotina</taxon>
        <taxon>Eurotiomycetes</taxon>
        <taxon>Eurotiomycetidae</taxon>
        <taxon>Eurotiales</taxon>
        <taxon>Aspergillaceae</taxon>
        <taxon>Aspergillus</taxon>
    </lineage>
</organism>
<dbReference type="InterPro" id="IPR053230">
    <property type="entry name" value="Trans_reg_galc"/>
</dbReference>
<evidence type="ECO:0000256" key="5">
    <source>
        <dbReference type="ARBA" id="ARBA00023242"/>
    </source>
</evidence>
<evidence type="ECO:0000256" key="2">
    <source>
        <dbReference type="ARBA" id="ARBA00023015"/>
    </source>
</evidence>
<dbReference type="SUPFAM" id="SSF57701">
    <property type="entry name" value="Zn2/Cys6 DNA-binding domain"/>
    <property type="match status" value="1"/>
</dbReference>
<dbReference type="GO" id="GO:0000981">
    <property type="term" value="F:DNA-binding transcription factor activity, RNA polymerase II-specific"/>
    <property type="evidence" value="ECO:0007669"/>
    <property type="project" value="InterPro"/>
</dbReference>
<keyword evidence="2" id="KW-0805">Transcription regulation</keyword>
<feature type="domain" description="Zn(2)-C6 fungal-type" evidence="6">
    <location>
        <begin position="22"/>
        <end position="52"/>
    </location>
</feature>
<dbReference type="InterPro" id="IPR036864">
    <property type="entry name" value="Zn2-C6_fun-type_DNA-bd_sf"/>
</dbReference>
<dbReference type="GO" id="GO:0003677">
    <property type="term" value="F:DNA binding"/>
    <property type="evidence" value="ECO:0007669"/>
    <property type="project" value="UniProtKB-KW"/>
</dbReference>
<dbReference type="SMART" id="SM00906">
    <property type="entry name" value="Fungal_trans"/>
    <property type="match status" value="1"/>
</dbReference>
<protein>
    <recommendedName>
        <fullName evidence="6">Zn(2)-C6 fungal-type domain-containing protein</fullName>
    </recommendedName>
</protein>
<dbReference type="GO" id="GO:0006351">
    <property type="term" value="P:DNA-templated transcription"/>
    <property type="evidence" value="ECO:0007669"/>
    <property type="project" value="InterPro"/>
</dbReference>
<evidence type="ECO:0000256" key="1">
    <source>
        <dbReference type="ARBA" id="ARBA00022723"/>
    </source>
</evidence>
<dbReference type="PROSITE" id="PS00463">
    <property type="entry name" value="ZN2_CY6_FUNGAL_1"/>
    <property type="match status" value="1"/>
</dbReference>
<dbReference type="CDD" id="cd12148">
    <property type="entry name" value="fungal_TF_MHR"/>
    <property type="match status" value="1"/>
</dbReference>
<evidence type="ECO:0000313" key="8">
    <source>
        <dbReference type="Proteomes" id="UP000254937"/>
    </source>
</evidence>
<dbReference type="PROSITE" id="PS50048">
    <property type="entry name" value="ZN2_CY6_FUNGAL_2"/>
    <property type="match status" value="1"/>
</dbReference>
<dbReference type="InterPro" id="IPR001138">
    <property type="entry name" value="Zn2Cys6_DnaBD"/>
</dbReference>
<evidence type="ECO:0000256" key="4">
    <source>
        <dbReference type="ARBA" id="ARBA00023163"/>
    </source>
</evidence>
<keyword evidence="4" id="KW-0804">Transcription</keyword>
<keyword evidence="8" id="KW-1185">Reference proteome</keyword>
<dbReference type="Pfam" id="PF00172">
    <property type="entry name" value="Zn_clus"/>
    <property type="match status" value="1"/>
</dbReference>
<dbReference type="SMART" id="SM00066">
    <property type="entry name" value="GAL4"/>
    <property type="match status" value="1"/>
</dbReference>
<keyword evidence="3" id="KW-0238">DNA-binding</keyword>
<dbReference type="PANTHER" id="PTHR47654:SF5">
    <property type="entry name" value="TRANSCRIPTION FACTOR DOMAIN-CONTAINING PROTEIN"/>
    <property type="match status" value="1"/>
</dbReference>